<keyword evidence="5" id="KW-0808">Transferase</keyword>
<comment type="similarity">
    <text evidence="3">Belongs to the peptidase C56 family. HSP31-like subfamily.</text>
</comment>
<proteinExistence type="inferred from homology"/>
<dbReference type="GO" id="GO:0019243">
    <property type="term" value="P:methylglyoxal catabolic process to D-lactate via S-lactoyl-glutathione"/>
    <property type="evidence" value="ECO:0007669"/>
    <property type="project" value="TreeGrafter"/>
</dbReference>
<dbReference type="PANTHER" id="PTHR48094">
    <property type="entry name" value="PROTEIN/NUCLEIC ACID DEGLYCASE DJ-1-RELATED"/>
    <property type="match status" value="1"/>
</dbReference>
<dbReference type="SUPFAM" id="SSF52317">
    <property type="entry name" value="Class I glutamine amidotransferase-like"/>
    <property type="match status" value="1"/>
</dbReference>
<evidence type="ECO:0000259" key="4">
    <source>
        <dbReference type="Pfam" id="PF01965"/>
    </source>
</evidence>
<dbReference type="EMBL" id="CP013187">
    <property type="protein sequence ID" value="ALO41353.1"/>
    <property type="molecule type" value="Genomic_DNA"/>
</dbReference>
<keyword evidence="5" id="KW-0315">Glutamine amidotransferase</keyword>
<dbReference type="AlphaFoldDB" id="A0A0S2JZ92"/>
<organism evidence="5 6">
    <name type="scientific">Pseudoalteromonas phenolica</name>
    <dbReference type="NCBI Taxonomy" id="161398"/>
    <lineage>
        <taxon>Bacteria</taxon>
        <taxon>Pseudomonadati</taxon>
        <taxon>Pseudomonadota</taxon>
        <taxon>Gammaproteobacteria</taxon>
        <taxon>Alteromonadales</taxon>
        <taxon>Pseudoalteromonadaceae</taxon>
        <taxon>Pseudoalteromonas</taxon>
    </lineage>
</organism>
<keyword evidence="6" id="KW-1185">Reference proteome</keyword>
<reference evidence="6" key="1">
    <citation type="submission" date="2015-11" db="EMBL/GenBank/DDBJ databases">
        <authorList>
            <person name="Kim K.M."/>
        </authorList>
    </citation>
    <scope>NUCLEOTIDE SEQUENCE [LARGE SCALE GENOMIC DNA]</scope>
    <source>
        <strain evidence="6">KCTC 12086</strain>
    </source>
</reference>
<dbReference type="OrthoDB" id="9792284at2"/>
<name>A0A0S2JZ92_9GAMM</name>
<evidence type="ECO:0000256" key="1">
    <source>
        <dbReference type="ARBA" id="ARBA00023016"/>
    </source>
</evidence>
<dbReference type="InterPro" id="IPR050325">
    <property type="entry name" value="Prot/Nucl_acid_deglycase"/>
</dbReference>
<feature type="domain" description="DJ-1/PfpI" evidence="4">
    <location>
        <begin position="76"/>
        <end position="276"/>
    </location>
</feature>
<dbReference type="CDD" id="cd03141">
    <property type="entry name" value="GATase1_Hsp31_like"/>
    <property type="match status" value="1"/>
</dbReference>
<evidence type="ECO:0000313" key="6">
    <source>
        <dbReference type="Proteomes" id="UP000061457"/>
    </source>
</evidence>
<dbReference type="KEGG" id="pphe:PP2015_834"/>
<dbReference type="STRING" id="161398.PP2015_834"/>
<keyword evidence="2" id="KW-0456">Lyase</keyword>
<dbReference type="InterPro" id="IPR002818">
    <property type="entry name" value="DJ-1/PfpI"/>
</dbReference>
<dbReference type="Gene3D" id="3.40.50.880">
    <property type="match status" value="1"/>
</dbReference>
<dbReference type="PANTHER" id="PTHR48094:SF11">
    <property type="entry name" value="GLUTATHIONE-INDEPENDENT GLYOXALASE HSP31-RELATED"/>
    <property type="match status" value="1"/>
</dbReference>
<dbReference type="PATRIC" id="fig|161398.10.peg.848"/>
<keyword evidence="1" id="KW-0346">Stress response</keyword>
<gene>
    <name evidence="5" type="ORF">PP2015_834</name>
</gene>
<sequence>MVKKILVSLLTVVLVLVAAGYWAYSLIDRDAFKHDFKNTQRADLPYITENVPEHRGKILAVVTSHSELGNTGKKVGYELTELSRAYYVFEANGFSVDIASPQGGKPPQVLDGDDMNQYDYAFLNDAAASKKLEHTFKLSEVNPDDYQAVYFVGGKGTMFDFIGNPDITRLVEHFYNNNKAVAAVCHGPAALIGAKNTQGDYIVANKAITAFTNDEELLLIPNAPEVFGQLLQDTLTEQGAKFSEGAMYLDNVEVDGNLITGQNPWSVWTMAEATIKQLGYKPKAREITPEEHAVTIMNTYHQQGAEQALVVARSLLENQQPYMRNLVFIHSLMAFMQFDVIEGVSLLVFVQQLKNLT</sequence>
<protein>
    <submittedName>
        <fullName evidence="5">Glutamine amidotransferase</fullName>
    </submittedName>
</protein>
<dbReference type="InterPro" id="IPR029062">
    <property type="entry name" value="Class_I_gatase-like"/>
</dbReference>
<dbReference type="Proteomes" id="UP000061457">
    <property type="component" value="Chromosome I"/>
</dbReference>
<dbReference type="GO" id="GO:0019172">
    <property type="term" value="F:glyoxalase III activity"/>
    <property type="evidence" value="ECO:0007669"/>
    <property type="project" value="TreeGrafter"/>
</dbReference>
<evidence type="ECO:0000313" key="5">
    <source>
        <dbReference type="EMBL" id="ALO41353.1"/>
    </source>
</evidence>
<dbReference type="RefSeq" id="WP_058029099.1">
    <property type="nucleotide sequence ID" value="NZ_CP013187.1"/>
</dbReference>
<dbReference type="GO" id="GO:0005737">
    <property type="term" value="C:cytoplasm"/>
    <property type="evidence" value="ECO:0007669"/>
    <property type="project" value="TreeGrafter"/>
</dbReference>
<dbReference type="Pfam" id="PF01965">
    <property type="entry name" value="DJ-1_PfpI"/>
    <property type="match status" value="1"/>
</dbReference>
<evidence type="ECO:0000256" key="3">
    <source>
        <dbReference type="ARBA" id="ARBA00038493"/>
    </source>
</evidence>
<dbReference type="GO" id="GO:0016740">
    <property type="term" value="F:transferase activity"/>
    <property type="evidence" value="ECO:0007669"/>
    <property type="project" value="UniProtKB-KW"/>
</dbReference>
<evidence type="ECO:0000256" key="2">
    <source>
        <dbReference type="ARBA" id="ARBA00023239"/>
    </source>
</evidence>
<accession>A0A0S2JZ92</accession>